<evidence type="ECO:0000313" key="2">
    <source>
        <dbReference type="Proteomes" id="UP000034166"/>
    </source>
</evidence>
<accession>A0A0M2SUZ9</accession>
<keyword evidence="2" id="KW-1185">Reference proteome</keyword>
<comment type="caution">
    <text evidence="1">The sequence shown here is derived from an EMBL/GenBank/DDBJ whole genome shotgun (WGS) entry which is preliminary data.</text>
</comment>
<dbReference type="Pfam" id="PF09148">
    <property type="entry name" value="DUF1934"/>
    <property type="match status" value="1"/>
</dbReference>
<dbReference type="InterPro" id="IPR015231">
    <property type="entry name" value="DUF1934"/>
</dbReference>
<dbReference type="Proteomes" id="UP000034166">
    <property type="component" value="Unassembled WGS sequence"/>
</dbReference>
<sequence>MATRPADQSPVKVKVTTAIDDGKQKETFELTTFGRYYKKGSSSYLQYDEMMEEGTVHTTVKIKDREVLILRSGVVSMRLHFLLDKRTPGNYQSPYGLLQTEADTRRMDIDFKEESAEGNIEILYEFIIQGSPAGTYQMNIDYKEERK</sequence>
<dbReference type="SUPFAM" id="SSF50814">
    <property type="entry name" value="Lipocalins"/>
    <property type="match status" value="1"/>
</dbReference>
<protein>
    <recommendedName>
        <fullName evidence="3">DUF1934 domain-containing protein</fullName>
    </recommendedName>
</protein>
<dbReference type="Gene3D" id="2.40.128.20">
    <property type="match status" value="1"/>
</dbReference>
<evidence type="ECO:0000313" key="1">
    <source>
        <dbReference type="EMBL" id="KKK37988.1"/>
    </source>
</evidence>
<proteinExistence type="predicted"/>
<gene>
    <name evidence="1" type="ORF">WQ57_10905</name>
</gene>
<dbReference type="PATRIC" id="fig|1408103.3.peg.2459"/>
<dbReference type="EMBL" id="LAYY01000010">
    <property type="protein sequence ID" value="KKK37988.1"/>
    <property type="molecule type" value="Genomic_DNA"/>
</dbReference>
<organism evidence="1 2">
    <name type="scientific">Mesobacillus campisalis</name>
    <dbReference type="NCBI Taxonomy" id="1408103"/>
    <lineage>
        <taxon>Bacteria</taxon>
        <taxon>Bacillati</taxon>
        <taxon>Bacillota</taxon>
        <taxon>Bacilli</taxon>
        <taxon>Bacillales</taxon>
        <taxon>Bacillaceae</taxon>
        <taxon>Mesobacillus</taxon>
    </lineage>
</organism>
<reference evidence="1 2" key="1">
    <citation type="submission" date="2015-04" db="EMBL/GenBank/DDBJ databases">
        <title>Taxonomic description and genome sequence of Bacillus campisalis sp. nov., a novel member of the genus Bacillus isolated from solar saltern.</title>
        <authorList>
            <person name="Mathan Kumar R."/>
            <person name="Kaur G."/>
            <person name="Kumar A."/>
            <person name="Singh N.K."/>
            <person name="Kaur N."/>
            <person name="Kumar N."/>
            <person name="Mayilraj S."/>
        </authorList>
    </citation>
    <scope>NUCLEOTIDE SEQUENCE [LARGE SCALE GENOMIC DNA]</scope>
    <source>
        <strain evidence="1 2">SA2-6</strain>
    </source>
</reference>
<name>A0A0M2SUZ9_9BACI</name>
<dbReference type="InterPro" id="IPR012674">
    <property type="entry name" value="Calycin"/>
</dbReference>
<dbReference type="AlphaFoldDB" id="A0A0M2SUZ9"/>
<dbReference type="RefSeq" id="WP_046523800.1">
    <property type="nucleotide sequence ID" value="NZ_LAYY01000010.1"/>
</dbReference>
<evidence type="ECO:0008006" key="3">
    <source>
        <dbReference type="Google" id="ProtNLM"/>
    </source>
</evidence>
<dbReference type="OrthoDB" id="2352933at2"/>